<keyword evidence="2" id="KW-1185">Reference proteome</keyword>
<organism evidence="1 2">
    <name type="scientific">Setomelanomma holmii</name>
    <dbReference type="NCBI Taxonomy" id="210430"/>
    <lineage>
        <taxon>Eukaryota</taxon>
        <taxon>Fungi</taxon>
        <taxon>Dikarya</taxon>
        <taxon>Ascomycota</taxon>
        <taxon>Pezizomycotina</taxon>
        <taxon>Dothideomycetes</taxon>
        <taxon>Pleosporomycetidae</taxon>
        <taxon>Pleosporales</taxon>
        <taxon>Pleosporineae</taxon>
        <taxon>Phaeosphaeriaceae</taxon>
        <taxon>Setomelanomma</taxon>
    </lineage>
</organism>
<evidence type="ECO:0000313" key="2">
    <source>
        <dbReference type="Proteomes" id="UP000799777"/>
    </source>
</evidence>
<gene>
    <name evidence="1" type="ORF">EK21DRAFT_89677</name>
</gene>
<accession>A0A9P4HAI4</accession>
<evidence type="ECO:0000313" key="1">
    <source>
        <dbReference type="EMBL" id="KAF2029586.1"/>
    </source>
</evidence>
<reference evidence="1" key="1">
    <citation type="journal article" date="2020" name="Stud. Mycol.">
        <title>101 Dothideomycetes genomes: a test case for predicting lifestyles and emergence of pathogens.</title>
        <authorList>
            <person name="Haridas S."/>
            <person name="Albert R."/>
            <person name="Binder M."/>
            <person name="Bloem J."/>
            <person name="Labutti K."/>
            <person name="Salamov A."/>
            <person name="Andreopoulos B."/>
            <person name="Baker S."/>
            <person name="Barry K."/>
            <person name="Bills G."/>
            <person name="Bluhm B."/>
            <person name="Cannon C."/>
            <person name="Castanera R."/>
            <person name="Culley D."/>
            <person name="Daum C."/>
            <person name="Ezra D."/>
            <person name="Gonzalez J."/>
            <person name="Henrissat B."/>
            <person name="Kuo A."/>
            <person name="Liang C."/>
            <person name="Lipzen A."/>
            <person name="Lutzoni F."/>
            <person name="Magnuson J."/>
            <person name="Mondo S."/>
            <person name="Nolan M."/>
            <person name="Ohm R."/>
            <person name="Pangilinan J."/>
            <person name="Park H.-J."/>
            <person name="Ramirez L."/>
            <person name="Alfaro M."/>
            <person name="Sun H."/>
            <person name="Tritt A."/>
            <person name="Yoshinaga Y."/>
            <person name="Zwiers L.-H."/>
            <person name="Turgeon B."/>
            <person name="Goodwin S."/>
            <person name="Spatafora J."/>
            <person name="Crous P."/>
            <person name="Grigoriev I."/>
        </authorList>
    </citation>
    <scope>NUCLEOTIDE SEQUENCE</scope>
    <source>
        <strain evidence="1">CBS 110217</strain>
    </source>
</reference>
<comment type="caution">
    <text evidence="1">The sequence shown here is derived from an EMBL/GenBank/DDBJ whole genome shotgun (WGS) entry which is preliminary data.</text>
</comment>
<dbReference type="EMBL" id="ML978199">
    <property type="protein sequence ID" value="KAF2029586.1"/>
    <property type="molecule type" value="Genomic_DNA"/>
</dbReference>
<protein>
    <submittedName>
        <fullName evidence="1">Uncharacterized protein</fullName>
    </submittedName>
</protein>
<name>A0A9P4HAI4_9PLEO</name>
<dbReference type="AlphaFoldDB" id="A0A9P4HAI4"/>
<dbReference type="Proteomes" id="UP000799777">
    <property type="component" value="Unassembled WGS sequence"/>
</dbReference>
<sequence>MSRFYLPPLLELRANTLKIHFAALGAMRAEVNLLGLLREQYRLNRWKRLFRVSITNVDVYCEKRVGYERDKVSLMVLTHRSLWYIDSSALQSPILDPTLEAEDSYRENGVWSHPLLAPIFVTAHLPETSTHSHRLPWQFSTTALHGDTRDRRCFAFQLDLVNSDESATNMHQSSVIVHEQHKGPSKQVKVSHLLELPGSNDIRAQSSAIAYMNIYSNRSAYTSERQRHRRPSES</sequence>
<proteinExistence type="predicted"/>